<evidence type="ECO:0000313" key="1">
    <source>
        <dbReference type="EMBL" id="NEM96903.1"/>
    </source>
</evidence>
<reference evidence="1 2" key="1">
    <citation type="submission" date="2020-02" db="EMBL/GenBank/DDBJ databases">
        <authorList>
            <person name="Kim M.K."/>
        </authorList>
    </citation>
    <scope>NUCLEOTIDE SEQUENCE [LARGE SCALE GENOMIC DNA]</scope>
    <source>
        <strain evidence="1 2">BT327</strain>
    </source>
</reference>
<dbReference type="AlphaFoldDB" id="A0A6B3LLS4"/>
<dbReference type="Proteomes" id="UP000474777">
    <property type="component" value="Unassembled WGS sequence"/>
</dbReference>
<proteinExistence type="predicted"/>
<protein>
    <submittedName>
        <fullName evidence="1">DUF4136 domain-containing protein</fullName>
    </submittedName>
</protein>
<evidence type="ECO:0000313" key="2">
    <source>
        <dbReference type="Proteomes" id="UP000474777"/>
    </source>
</evidence>
<organism evidence="1 2">
    <name type="scientific">Pontibacter burrus</name>
    <dbReference type="NCBI Taxonomy" id="2704466"/>
    <lineage>
        <taxon>Bacteria</taxon>
        <taxon>Pseudomonadati</taxon>
        <taxon>Bacteroidota</taxon>
        <taxon>Cytophagia</taxon>
        <taxon>Cytophagales</taxon>
        <taxon>Hymenobacteraceae</taxon>
        <taxon>Pontibacter</taxon>
    </lineage>
</organism>
<dbReference type="EMBL" id="JAAGWD010000001">
    <property type="protein sequence ID" value="NEM96903.1"/>
    <property type="molecule type" value="Genomic_DNA"/>
</dbReference>
<sequence>MKATIEKLCKIVWVWMLPLLLTGCASSTRITGTWKSPEATSTYNNIVVAALTENILARQKVETDMQNQLRQHGVNATRSMDIFPPARSSKNGPDVNLLLEKMRNDNYDAVLTVALVDEETQTRYVPGNVGYRPVTTFAWYGNFRRYYTYWYPIMYDPGYYTEDKVYFLETNLYNVKDDNLLWSAQSRSYSPSSMRKAAEKLAEITINQLATEGLIHAQANPQ</sequence>
<accession>A0A6B3LLS4</accession>
<name>A0A6B3LLS4_9BACT</name>
<dbReference type="RefSeq" id="WP_163912693.1">
    <property type="nucleotide sequence ID" value="NZ_JAAGWD010000001.1"/>
</dbReference>
<keyword evidence="2" id="KW-1185">Reference proteome</keyword>
<dbReference type="PROSITE" id="PS51257">
    <property type="entry name" value="PROKAR_LIPOPROTEIN"/>
    <property type="match status" value="1"/>
</dbReference>
<gene>
    <name evidence="1" type="ORF">GXP69_04280</name>
</gene>
<comment type="caution">
    <text evidence="1">The sequence shown here is derived from an EMBL/GenBank/DDBJ whole genome shotgun (WGS) entry which is preliminary data.</text>
</comment>